<keyword evidence="1" id="KW-0472">Membrane</keyword>
<dbReference type="AlphaFoldDB" id="A0A1G6GZM8"/>
<protein>
    <submittedName>
        <fullName evidence="2">Uncharacterized protein</fullName>
    </submittedName>
</protein>
<keyword evidence="1" id="KW-0812">Transmembrane</keyword>
<accession>A0A1G6GZM8</accession>
<evidence type="ECO:0000313" key="2">
    <source>
        <dbReference type="EMBL" id="SDB87364.1"/>
    </source>
</evidence>
<gene>
    <name evidence="2" type="ORF">SAMN05216323_100564</name>
</gene>
<dbReference type="EMBL" id="FMYP01000005">
    <property type="protein sequence ID" value="SDB87364.1"/>
    <property type="molecule type" value="Genomic_DNA"/>
</dbReference>
<name>A0A1G6GZM8_9BACT</name>
<dbReference type="RefSeq" id="WP_092435296.1">
    <property type="nucleotide sequence ID" value="NZ_FMYP01000005.1"/>
</dbReference>
<dbReference type="STRING" id="1640674.SAMN05216323_100564"/>
<organism evidence="2 3">
    <name type="scientific">Williamwhitmania taraxaci</name>
    <dbReference type="NCBI Taxonomy" id="1640674"/>
    <lineage>
        <taxon>Bacteria</taxon>
        <taxon>Pseudomonadati</taxon>
        <taxon>Bacteroidota</taxon>
        <taxon>Bacteroidia</taxon>
        <taxon>Bacteroidales</taxon>
        <taxon>Williamwhitmaniaceae</taxon>
        <taxon>Williamwhitmania</taxon>
    </lineage>
</organism>
<sequence>MAINRHNYEEKLIDFLEGQLHEAERGELFLFLEANPDIKDQFDSLRNEFPIIDSDAGIVFPQKEKLTKRPVGHVYIDEFSWLCIAKLEGDASPIDLAKLHDLLTENPSLASDFVLFERAKLAPSSSIVFDHKGRLTHKRVGSSFVIQRYAVAASIAAFMIFVSVPTENQLENSSRFSYSSVNPVSGDSQPRETISVSAQTTSTFVANSLVAVPKIEKLEYRVAARLDTTVEHVEPVAITEQQFAALAPIKAQVIIDKGEHIVLGATDSDVRLMHMNPEENPSRFLSVGEYLAEKVVEKSGIDPKFTGSSSKAKFWQIAQAGIKGVSRVLGIPVKIDKVYDKEGNLLKISIDSKLLAVSRNF</sequence>
<dbReference type="OrthoDB" id="663559at2"/>
<keyword evidence="3" id="KW-1185">Reference proteome</keyword>
<reference evidence="2 3" key="1">
    <citation type="submission" date="2016-09" db="EMBL/GenBank/DDBJ databases">
        <authorList>
            <person name="Capua I."/>
            <person name="De Benedictis P."/>
            <person name="Joannis T."/>
            <person name="Lombin L.H."/>
            <person name="Cattoli G."/>
        </authorList>
    </citation>
    <scope>NUCLEOTIDE SEQUENCE [LARGE SCALE GENOMIC DNA]</scope>
    <source>
        <strain evidence="2 3">A7P-90m</strain>
    </source>
</reference>
<evidence type="ECO:0000256" key="1">
    <source>
        <dbReference type="SAM" id="Phobius"/>
    </source>
</evidence>
<keyword evidence="1" id="KW-1133">Transmembrane helix</keyword>
<feature type="transmembrane region" description="Helical" evidence="1">
    <location>
        <begin position="144"/>
        <end position="164"/>
    </location>
</feature>
<proteinExistence type="predicted"/>
<dbReference type="Proteomes" id="UP000199452">
    <property type="component" value="Unassembled WGS sequence"/>
</dbReference>
<evidence type="ECO:0000313" key="3">
    <source>
        <dbReference type="Proteomes" id="UP000199452"/>
    </source>
</evidence>